<dbReference type="Proteomes" id="UP000198367">
    <property type="component" value="Chromosome"/>
</dbReference>
<keyword evidence="3" id="KW-1185">Reference proteome</keyword>
<dbReference type="KEGG" id="sbj:CF168_11670"/>
<gene>
    <name evidence="2" type="ORF">CF168_11670</name>
</gene>
<accession>A0A220UP81</accession>
<name>A0A220UP81_9GAMM</name>
<reference evidence="2 3" key="1">
    <citation type="submission" date="2017-07" db="EMBL/GenBank/DDBJ databases">
        <title>Phenotypical and genomic characterization of a clinical isolate of Shewanella bicestrii sp. nov. producing an extended-spectrum beta-lactamase and a new oxacillinase variant.</title>
        <authorList>
            <person name="Jousset A.B."/>
            <person name="Bonnin R.A."/>
            <person name="Girlich D."/>
            <person name="Dabos L."/>
            <person name="Potron A."/>
            <person name="Dortet L."/>
            <person name="Glaser P."/>
            <person name="Naas T."/>
        </authorList>
    </citation>
    <scope>NUCLEOTIDE SEQUENCE [LARGE SCALE GENOMIC DNA]</scope>
    <source>
        <strain evidence="2 3">JAB-1</strain>
    </source>
</reference>
<evidence type="ECO:0000313" key="3">
    <source>
        <dbReference type="Proteomes" id="UP000198367"/>
    </source>
</evidence>
<protein>
    <submittedName>
        <fullName evidence="2">Uncharacterized protein</fullName>
    </submittedName>
</protein>
<proteinExistence type="predicted"/>
<dbReference type="RefSeq" id="WP_089067951.1">
    <property type="nucleotide sequence ID" value="NZ_CP022358.1"/>
</dbReference>
<keyword evidence="1" id="KW-0175">Coiled coil</keyword>
<feature type="coiled-coil region" evidence="1">
    <location>
        <begin position="39"/>
        <end position="66"/>
    </location>
</feature>
<sequence length="529" mass="62153">MDDKDFCYPSIGELVRVIFNSTGLLPTKGKSSLLSGAEKKSLQMQLKRLADENSKIDGKLDELMLQLQALLKAVLIEDRLVNVFIAAINEILMVYKDCLRTEGTYLTKIDTTKYIISTSFLSRIVISFAKNFLVYNVPSLKLSIPMVLQWLLPKISTSEKVRWPLALVWEHFYTVTNTSQSQFHNPKGVDGDYRERQNLENAQRWCSGGQLPSIESLYANLEYSLSLPRKKPLELIDKQISSFKLMLFMARVSTYFFQVLNRYYGPEMICETTNYLRKFSQRVSRHNSLVWQACCEEFATLDFKTRELPFAQDYFFYDFVTFWWQRYAAITDESCHYFEHFAAQRELENIIDRAKYRIYLSILGPINAYMILEQQRINAKLIISEEFTKMFSMGMKLKNSITDLKQADDFSFEIKKIGLWPSLAWLSHWCYANYYYRQENNIKAYHYYKNAFMHAKYRAGSNQYKLVNQFIEACAKNNQYAEMKKGVAWANYMGFEVRWLRGFDNPESEEALQALFNLFATNKMRYAIL</sequence>
<dbReference type="AlphaFoldDB" id="A0A220UP81"/>
<organism evidence="2 3">
    <name type="scientific">Shewanella bicestrii</name>
    <dbReference type="NCBI Taxonomy" id="2018305"/>
    <lineage>
        <taxon>Bacteria</taxon>
        <taxon>Pseudomonadati</taxon>
        <taxon>Pseudomonadota</taxon>
        <taxon>Gammaproteobacteria</taxon>
        <taxon>Alteromonadales</taxon>
        <taxon>Shewanellaceae</taxon>
        <taxon>Shewanella</taxon>
    </lineage>
</organism>
<dbReference type="EMBL" id="CP022358">
    <property type="protein sequence ID" value="ASK69473.1"/>
    <property type="molecule type" value="Genomic_DNA"/>
</dbReference>
<evidence type="ECO:0000313" key="2">
    <source>
        <dbReference type="EMBL" id="ASK69473.1"/>
    </source>
</evidence>
<evidence type="ECO:0000256" key="1">
    <source>
        <dbReference type="SAM" id="Coils"/>
    </source>
</evidence>